<accession>A0A9W6JZK2</accession>
<dbReference type="EMBL" id="BSFM01000017">
    <property type="protein sequence ID" value="GLK86042.1"/>
    <property type="molecule type" value="Genomic_DNA"/>
</dbReference>
<keyword evidence="3" id="KW-1185">Reference proteome</keyword>
<name>A0A9W6JZK2_9HYPH</name>
<feature type="region of interest" description="Disordered" evidence="1">
    <location>
        <begin position="1"/>
        <end position="28"/>
    </location>
</feature>
<feature type="compositionally biased region" description="Polar residues" evidence="1">
    <location>
        <begin position="1"/>
        <end position="15"/>
    </location>
</feature>
<evidence type="ECO:0000313" key="3">
    <source>
        <dbReference type="Proteomes" id="UP001143330"/>
    </source>
</evidence>
<comment type="caution">
    <text evidence="2">The sequence shown here is derived from an EMBL/GenBank/DDBJ whole genome shotgun (WGS) entry which is preliminary data.</text>
</comment>
<sequence>MDLQCQSDATKSSLDAVNATPVAPPVDTSGIDEAQAKVDRLLSTVMRLNSMGITIHAPIDLAPNLRALHFDWGAG</sequence>
<organism evidence="2 3">
    <name type="scientific">Ancylobacter defluvii</name>
    <dbReference type="NCBI Taxonomy" id="1282440"/>
    <lineage>
        <taxon>Bacteria</taxon>
        <taxon>Pseudomonadati</taxon>
        <taxon>Pseudomonadota</taxon>
        <taxon>Alphaproteobacteria</taxon>
        <taxon>Hyphomicrobiales</taxon>
        <taxon>Xanthobacteraceae</taxon>
        <taxon>Ancylobacter</taxon>
    </lineage>
</organism>
<reference evidence="2" key="1">
    <citation type="journal article" date="2014" name="Int. J. Syst. Evol. Microbiol.">
        <title>Complete genome sequence of Corynebacterium casei LMG S-19264T (=DSM 44701T), isolated from a smear-ripened cheese.</title>
        <authorList>
            <consortium name="US DOE Joint Genome Institute (JGI-PGF)"/>
            <person name="Walter F."/>
            <person name="Albersmeier A."/>
            <person name="Kalinowski J."/>
            <person name="Ruckert C."/>
        </authorList>
    </citation>
    <scope>NUCLEOTIDE SEQUENCE</scope>
    <source>
        <strain evidence="2">VKM B-2789</strain>
    </source>
</reference>
<protein>
    <submittedName>
        <fullName evidence="2">Uncharacterized protein</fullName>
    </submittedName>
</protein>
<reference evidence="2" key="2">
    <citation type="submission" date="2023-01" db="EMBL/GenBank/DDBJ databases">
        <authorList>
            <person name="Sun Q."/>
            <person name="Evtushenko L."/>
        </authorList>
    </citation>
    <scope>NUCLEOTIDE SEQUENCE</scope>
    <source>
        <strain evidence="2">VKM B-2789</strain>
    </source>
</reference>
<gene>
    <name evidence="2" type="ORF">GCM10017653_41120</name>
</gene>
<dbReference type="AlphaFoldDB" id="A0A9W6JZK2"/>
<proteinExistence type="predicted"/>
<evidence type="ECO:0000313" key="2">
    <source>
        <dbReference type="EMBL" id="GLK86042.1"/>
    </source>
</evidence>
<evidence type="ECO:0000256" key="1">
    <source>
        <dbReference type="SAM" id="MobiDB-lite"/>
    </source>
</evidence>
<dbReference type="Proteomes" id="UP001143330">
    <property type="component" value="Unassembled WGS sequence"/>
</dbReference>
<dbReference type="RefSeq" id="WP_213360062.1">
    <property type="nucleotide sequence ID" value="NZ_BSFM01000017.1"/>
</dbReference>